<dbReference type="PANTHER" id="PTHR34825:SF1">
    <property type="entry name" value="AAA-ATPASE-LIKE DOMAIN-CONTAINING PROTEIN"/>
    <property type="match status" value="1"/>
</dbReference>
<dbReference type="InterPro" id="IPR012547">
    <property type="entry name" value="PDDEXK_9"/>
</dbReference>
<dbReference type="EMBL" id="DSZY01000024">
    <property type="protein sequence ID" value="HGU40550.1"/>
    <property type="molecule type" value="Genomic_DNA"/>
</dbReference>
<dbReference type="Pfam" id="PF09820">
    <property type="entry name" value="AAA-ATPase_like"/>
    <property type="match status" value="1"/>
</dbReference>
<protein>
    <submittedName>
        <fullName evidence="2">AAA family ATPase</fullName>
    </submittedName>
</protein>
<proteinExistence type="predicted"/>
<accession>A0A7C4W4C3</accession>
<comment type="caution">
    <text evidence="2">The sequence shown here is derived from an EMBL/GenBank/DDBJ whole genome shotgun (WGS) entry which is preliminary data.</text>
</comment>
<dbReference type="SUPFAM" id="SSF52540">
    <property type="entry name" value="P-loop containing nucleoside triphosphate hydrolases"/>
    <property type="match status" value="1"/>
</dbReference>
<dbReference type="AlphaFoldDB" id="A0A7C4W4C3"/>
<sequence length="536" mass="62924">MKKLLPKGINDYKRIISGNYIYVDKTKYIYELVNNETVTFLSRPRRFGKSLLLSTLEYLFRGERELFKDTWIYDKWDWQECPVVHISFASGRFESTKNLESKLNMILNFCAKRYGIEYEYTEPDEKFVELLTKLYEKYDKSVVILIDEYEKPVLDNVTNPQKAKQMRELLRGFYSVLKDYTGIIRFLLITGLTKFTKMGVFSALNNLTDISFKPEYSQMLGYTHEEVIQYFDEYIQKYLHLTGLSKEEFLEMFKEYYDGYSFDGIWYDENGRDRRVYNPYAVLLFFDNMRFGPYWSDSGAPGFVYEYLKNHGISKQELLQDKFSESDFSTFEIEDNPPSMFLAQAGYLSLKLITDRTDPEPIYELYIPNTDVRKGLEKFILSIQNSIELTEVIRDSNDLFKAIKVRDVEKMIKVINAIYSKVSSRARKQIEKSGKEDRLTHLEAFYQSIMVSLFESTGVNVVSEEESAGGRADVVVKYNGLVYVIEIKVDKSAKEALEQIKERGYHEPYKGREVYLIGVNISSETGKIEEFLYEKL</sequence>
<evidence type="ECO:0000313" key="2">
    <source>
        <dbReference type="EMBL" id="HGU40550.1"/>
    </source>
</evidence>
<evidence type="ECO:0000259" key="1">
    <source>
        <dbReference type="Pfam" id="PF09820"/>
    </source>
</evidence>
<feature type="domain" description="AAA-ATPase-like" evidence="1">
    <location>
        <begin position="6"/>
        <end position="201"/>
    </location>
</feature>
<gene>
    <name evidence="2" type="ORF">ENT77_05050</name>
</gene>
<organism evidence="2">
    <name type="scientific">Fervidobacterium thailandense</name>
    <dbReference type="NCBI Taxonomy" id="1008305"/>
    <lineage>
        <taxon>Bacteria</taxon>
        <taxon>Thermotogati</taxon>
        <taxon>Thermotogota</taxon>
        <taxon>Thermotogae</taxon>
        <taxon>Thermotogales</taxon>
        <taxon>Fervidobacteriaceae</taxon>
        <taxon>Fervidobacterium</taxon>
    </lineage>
</organism>
<name>A0A7C4W4C3_9BACT</name>
<dbReference type="InterPro" id="IPR018631">
    <property type="entry name" value="AAA-ATPase-like_dom"/>
</dbReference>
<dbReference type="Pfam" id="PF08011">
    <property type="entry name" value="PDDEXK_9"/>
    <property type="match status" value="1"/>
</dbReference>
<dbReference type="InterPro" id="IPR027417">
    <property type="entry name" value="P-loop_NTPase"/>
</dbReference>
<dbReference type="PANTHER" id="PTHR34825">
    <property type="entry name" value="CONSERVED PROTEIN, WITH A WEAK D-GALACTARATE DEHYDRATASE/ALTRONATE HYDROLASE DOMAIN"/>
    <property type="match status" value="1"/>
</dbReference>
<reference evidence="2" key="1">
    <citation type="journal article" date="2020" name="mSystems">
        <title>Genome- and Community-Level Interaction Insights into Carbon Utilization and Element Cycling Functions of Hydrothermarchaeota in Hydrothermal Sediment.</title>
        <authorList>
            <person name="Zhou Z."/>
            <person name="Liu Y."/>
            <person name="Xu W."/>
            <person name="Pan J."/>
            <person name="Luo Z.H."/>
            <person name="Li M."/>
        </authorList>
    </citation>
    <scope>NUCLEOTIDE SEQUENCE [LARGE SCALE GENOMIC DNA]</scope>
    <source>
        <strain evidence="2">SpSt-609</strain>
    </source>
</reference>
<dbReference type="Gene3D" id="3.40.50.300">
    <property type="entry name" value="P-loop containing nucleotide triphosphate hydrolases"/>
    <property type="match status" value="1"/>
</dbReference>